<gene>
    <name evidence="3" type="ORF">WHR41_00899</name>
</gene>
<reference evidence="3 4" key="1">
    <citation type="journal article" date="2020" name="Microbiol. Resour. Announc.">
        <title>Draft Genome Sequence of a Cladosporium Species Isolated from the Mesophotic Ascidian Didemnum maculosum.</title>
        <authorList>
            <person name="Gioti A."/>
            <person name="Siaperas R."/>
            <person name="Nikolaivits E."/>
            <person name="Le Goff G."/>
            <person name="Ouazzani J."/>
            <person name="Kotoulas G."/>
            <person name="Topakas E."/>
        </authorList>
    </citation>
    <scope>NUCLEOTIDE SEQUENCE [LARGE SCALE GENOMIC DNA]</scope>
    <source>
        <strain evidence="3 4">TM138-S3</strain>
    </source>
</reference>
<dbReference type="EMBL" id="JAAQHG020000002">
    <property type="protein sequence ID" value="KAL1590463.1"/>
    <property type="molecule type" value="Genomic_DNA"/>
</dbReference>
<dbReference type="AlphaFoldDB" id="A0AB34L4G1"/>
<proteinExistence type="predicted"/>
<feature type="region of interest" description="Disordered" evidence="1">
    <location>
        <begin position="66"/>
        <end position="110"/>
    </location>
</feature>
<dbReference type="GeneID" id="96002343"/>
<evidence type="ECO:0000256" key="2">
    <source>
        <dbReference type="SAM" id="SignalP"/>
    </source>
</evidence>
<comment type="caution">
    <text evidence="3">The sequence shown here is derived from an EMBL/GenBank/DDBJ whole genome shotgun (WGS) entry which is preliminary data.</text>
</comment>
<evidence type="ECO:0000313" key="3">
    <source>
        <dbReference type="EMBL" id="KAL1590463.1"/>
    </source>
</evidence>
<keyword evidence="2" id="KW-0732">Signal</keyword>
<sequence length="110" mass="11133">MLRPQSLTTFAALAAVLVQAQQSPNNTNRAVDILPCNAIPNIDLSSGTVCERAGLASTGVGIAPDVFATNNASTTPTKAAPPPATSTPSSTSTPASRPPWPSQTSRPPAP</sequence>
<name>A0AB34L4G1_9PEZI</name>
<feature type="compositionally biased region" description="Pro residues" evidence="1">
    <location>
        <begin position="96"/>
        <end position="110"/>
    </location>
</feature>
<evidence type="ECO:0000256" key="1">
    <source>
        <dbReference type="SAM" id="MobiDB-lite"/>
    </source>
</evidence>
<feature type="signal peptide" evidence="2">
    <location>
        <begin position="1"/>
        <end position="20"/>
    </location>
</feature>
<dbReference type="RefSeq" id="XP_069233568.1">
    <property type="nucleotide sequence ID" value="XM_069369505.1"/>
</dbReference>
<organism evidence="3 4">
    <name type="scientific">Cladosporium halotolerans</name>
    <dbReference type="NCBI Taxonomy" id="1052096"/>
    <lineage>
        <taxon>Eukaryota</taxon>
        <taxon>Fungi</taxon>
        <taxon>Dikarya</taxon>
        <taxon>Ascomycota</taxon>
        <taxon>Pezizomycotina</taxon>
        <taxon>Dothideomycetes</taxon>
        <taxon>Dothideomycetidae</taxon>
        <taxon>Cladosporiales</taxon>
        <taxon>Cladosporiaceae</taxon>
        <taxon>Cladosporium</taxon>
    </lineage>
</organism>
<protein>
    <submittedName>
        <fullName evidence="3">Uncharacterized protein</fullName>
    </submittedName>
</protein>
<keyword evidence="4" id="KW-1185">Reference proteome</keyword>
<feature type="compositionally biased region" description="Low complexity" evidence="1">
    <location>
        <begin position="86"/>
        <end position="95"/>
    </location>
</feature>
<feature type="chain" id="PRO_5044204596" evidence="2">
    <location>
        <begin position="21"/>
        <end position="110"/>
    </location>
</feature>
<evidence type="ECO:0000313" key="4">
    <source>
        <dbReference type="Proteomes" id="UP000803884"/>
    </source>
</evidence>
<dbReference type="Proteomes" id="UP000803884">
    <property type="component" value="Unassembled WGS sequence"/>
</dbReference>
<accession>A0AB34L4G1</accession>